<dbReference type="InParanoid" id="A0A0C2X8Y8"/>
<dbReference type="HOGENOM" id="CLU_063115_0_0_1"/>
<reference evidence="1 2" key="1">
    <citation type="submission" date="2014-04" db="EMBL/GenBank/DDBJ databases">
        <title>Evolutionary Origins and Diversification of the Mycorrhizal Mutualists.</title>
        <authorList>
            <consortium name="DOE Joint Genome Institute"/>
            <consortium name="Mycorrhizal Genomics Consortium"/>
            <person name="Kohler A."/>
            <person name="Kuo A."/>
            <person name="Nagy L.G."/>
            <person name="Floudas D."/>
            <person name="Copeland A."/>
            <person name="Barry K.W."/>
            <person name="Cichocki N."/>
            <person name="Veneault-Fourrey C."/>
            <person name="LaButti K."/>
            <person name="Lindquist E.A."/>
            <person name="Lipzen A."/>
            <person name="Lundell T."/>
            <person name="Morin E."/>
            <person name="Murat C."/>
            <person name="Riley R."/>
            <person name="Ohm R."/>
            <person name="Sun H."/>
            <person name="Tunlid A."/>
            <person name="Henrissat B."/>
            <person name="Grigoriev I.V."/>
            <person name="Hibbett D.S."/>
            <person name="Martin F."/>
        </authorList>
    </citation>
    <scope>NUCLEOTIDE SEQUENCE [LARGE SCALE GENOMIC DNA]</scope>
    <source>
        <strain evidence="1 2">Koide BX008</strain>
    </source>
</reference>
<organism evidence="1 2">
    <name type="scientific">Amanita muscaria (strain Koide BX008)</name>
    <dbReference type="NCBI Taxonomy" id="946122"/>
    <lineage>
        <taxon>Eukaryota</taxon>
        <taxon>Fungi</taxon>
        <taxon>Dikarya</taxon>
        <taxon>Basidiomycota</taxon>
        <taxon>Agaricomycotina</taxon>
        <taxon>Agaricomycetes</taxon>
        <taxon>Agaricomycetidae</taxon>
        <taxon>Agaricales</taxon>
        <taxon>Pluteineae</taxon>
        <taxon>Amanitaceae</taxon>
        <taxon>Amanita</taxon>
    </lineage>
</organism>
<proteinExistence type="predicted"/>
<gene>
    <name evidence="1" type="ORF">M378DRAFT_67122</name>
</gene>
<dbReference type="SUPFAM" id="SSF52833">
    <property type="entry name" value="Thioredoxin-like"/>
    <property type="match status" value="1"/>
</dbReference>
<evidence type="ECO:0000313" key="2">
    <source>
        <dbReference type="Proteomes" id="UP000054549"/>
    </source>
</evidence>
<dbReference type="Gene3D" id="1.20.1050.10">
    <property type="match status" value="1"/>
</dbReference>
<dbReference type="Gene3D" id="3.40.30.10">
    <property type="entry name" value="Glutaredoxin"/>
    <property type="match status" value="1"/>
</dbReference>
<evidence type="ECO:0000313" key="1">
    <source>
        <dbReference type="EMBL" id="KIL70852.1"/>
    </source>
</evidence>
<dbReference type="STRING" id="946122.A0A0C2X8Y8"/>
<accession>A0A0C2X8Y8</accession>
<sequence length="343" mass="38222">MSSLPKAVLYYSPVSIWSSARKLSYQIKGYGRDEVDLKQVDLSRGENYDVAYLRINSKATVPALVVPLENTLSGDVESRYKAITDSKSIVEFLDKSRSTNSKTHSTSHAPAPALAPATVSYTNISNRIITLVHSDAADPNNLKFVNAYDDASLHALAQEALPGIVARRQVLEKYLGEAGNGALRVSDKVVKLWQDKKVTHDRMYDVLRDADVPVSELDPDAKTKREQFFQIASQAWQVDLKEIVLTLSNDIIGPFALGDQFSIADVHVAVWLGRVMHLCGVTADDDGRKAVEKLEKRMGQEQLLPREVKRAERKGDEGSKLEVFWETVKERPSWKKVYGSGLH</sequence>
<name>A0A0C2X8Y8_AMAMK</name>
<dbReference type="EMBL" id="KN818223">
    <property type="protein sequence ID" value="KIL70852.1"/>
    <property type="molecule type" value="Genomic_DNA"/>
</dbReference>
<dbReference type="AlphaFoldDB" id="A0A0C2X8Y8"/>
<keyword evidence="2" id="KW-1185">Reference proteome</keyword>
<dbReference type="InterPro" id="IPR036249">
    <property type="entry name" value="Thioredoxin-like_sf"/>
</dbReference>
<dbReference type="OrthoDB" id="412788at2759"/>
<dbReference type="Proteomes" id="UP000054549">
    <property type="component" value="Unassembled WGS sequence"/>
</dbReference>
<dbReference type="InterPro" id="IPR036282">
    <property type="entry name" value="Glutathione-S-Trfase_C_sf"/>
</dbReference>
<protein>
    <submittedName>
        <fullName evidence="1">Uncharacterized protein</fullName>
    </submittedName>
</protein>
<dbReference type="SUPFAM" id="SSF47616">
    <property type="entry name" value="GST C-terminal domain-like"/>
    <property type="match status" value="1"/>
</dbReference>